<evidence type="ECO:0000313" key="2">
    <source>
        <dbReference type="EMBL" id="SMP53392.1"/>
    </source>
</evidence>
<name>A0ABY1Q386_9BACT</name>
<reference evidence="2 3" key="1">
    <citation type="submission" date="2017-05" db="EMBL/GenBank/DDBJ databases">
        <authorList>
            <person name="Varghese N."/>
            <person name="Submissions S."/>
        </authorList>
    </citation>
    <scope>NUCLEOTIDE SEQUENCE [LARGE SCALE GENOMIC DNA]</scope>
    <source>
        <strain evidence="2 3">DSM 25457</strain>
    </source>
</reference>
<dbReference type="InterPro" id="IPR005135">
    <property type="entry name" value="Endo/exonuclease/phosphatase"/>
</dbReference>
<feature type="domain" description="Endonuclease/exonuclease/phosphatase" evidence="1">
    <location>
        <begin position="20"/>
        <end position="324"/>
    </location>
</feature>
<keyword evidence="3" id="KW-1185">Reference proteome</keyword>
<dbReference type="Proteomes" id="UP001158067">
    <property type="component" value="Unassembled WGS sequence"/>
</dbReference>
<sequence>MNVSLYGDRAGEVKQKLAGGSDAKAINLAKVINQVQPDVLLLCEIDHDADGSTLDAFADGYLNGAYPYRWSIPTNTGVLADVDINGDGKRYLPVDAWGFGKYPGQYAMSVLSKFPIDQAAIRTFQEFRWADLPEALRPINPVSGEPYHSDSVWKKLRLSSKNHVDVPIRVEVGGKTQALHLLASHPTPPVFDGKEDRNGKRNHDEIRFWIDYISSSDVDYLVDDSGAAGGLPSDASFVIAGDLNSDPNSGDSIRSAIANLISHERVNDVEPKSDAHGIATALFGRRQVRVDYVLPSSDLSVVASEVVWPVDGQVLGKAVQATDHRMVWVDISLE</sequence>
<dbReference type="Gene3D" id="3.60.10.10">
    <property type="entry name" value="Endonuclease/exonuclease/phosphatase"/>
    <property type="match status" value="1"/>
</dbReference>
<keyword evidence="2" id="KW-0255">Endonuclease</keyword>
<dbReference type="GO" id="GO:0004519">
    <property type="term" value="F:endonuclease activity"/>
    <property type="evidence" value="ECO:0007669"/>
    <property type="project" value="UniProtKB-KW"/>
</dbReference>
<keyword evidence="2" id="KW-0378">Hydrolase</keyword>
<proteinExistence type="predicted"/>
<organism evidence="2 3">
    <name type="scientific">Neorhodopirellula lusitana</name>
    <dbReference type="NCBI Taxonomy" id="445327"/>
    <lineage>
        <taxon>Bacteria</taxon>
        <taxon>Pseudomonadati</taxon>
        <taxon>Planctomycetota</taxon>
        <taxon>Planctomycetia</taxon>
        <taxon>Pirellulales</taxon>
        <taxon>Pirellulaceae</taxon>
        <taxon>Neorhodopirellula</taxon>
    </lineage>
</organism>
<dbReference type="EMBL" id="FXUG01000004">
    <property type="protein sequence ID" value="SMP53392.1"/>
    <property type="molecule type" value="Genomic_DNA"/>
</dbReference>
<comment type="caution">
    <text evidence="2">The sequence shown here is derived from an EMBL/GenBank/DDBJ whole genome shotgun (WGS) entry which is preliminary data.</text>
</comment>
<protein>
    <submittedName>
        <fullName evidence="2">Endonuclease/Exonuclease/phosphatase family protein</fullName>
    </submittedName>
</protein>
<accession>A0ABY1Q386</accession>
<keyword evidence="2" id="KW-0540">Nuclease</keyword>
<evidence type="ECO:0000313" key="3">
    <source>
        <dbReference type="Proteomes" id="UP001158067"/>
    </source>
</evidence>
<dbReference type="InterPro" id="IPR036691">
    <property type="entry name" value="Endo/exonu/phosph_ase_sf"/>
</dbReference>
<evidence type="ECO:0000259" key="1">
    <source>
        <dbReference type="Pfam" id="PF03372"/>
    </source>
</evidence>
<gene>
    <name evidence="2" type="ORF">SAMN06265222_104105</name>
</gene>
<dbReference type="SUPFAM" id="SSF56219">
    <property type="entry name" value="DNase I-like"/>
    <property type="match status" value="1"/>
</dbReference>
<dbReference type="Pfam" id="PF03372">
    <property type="entry name" value="Exo_endo_phos"/>
    <property type="match status" value="1"/>
</dbReference>